<reference evidence="2" key="2">
    <citation type="submission" date="2025-09" db="UniProtKB">
        <authorList>
            <consortium name="Ensembl"/>
        </authorList>
    </citation>
    <scope>IDENTIFICATION</scope>
</reference>
<dbReference type="GO" id="GO:0005739">
    <property type="term" value="C:mitochondrion"/>
    <property type="evidence" value="ECO:0007669"/>
    <property type="project" value="TreeGrafter"/>
</dbReference>
<dbReference type="GeneTree" id="ENSGT00510000049601"/>
<dbReference type="PANTHER" id="PTHR42673">
    <property type="entry name" value="MALEYLACETOACETATE ISOMERASE"/>
    <property type="match status" value="1"/>
</dbReference>
<dbReference type="Ensembl" id="ENSNBRT00000026487.1">
    <property type="protein sequence ID" value="ENSNBRP00000025809.1"/>
    <property type="gene ID" value="ENSNBRG00000019740.1"/>
</dbReference>
<dbReference type="Proteomes" id="UP000261580">
    <property type="component" value="Unassembled WGS sequence"/>
</dbReference>
<dbReference type="Gene3D" id="1.20.1050.130">
    <property type="match status" value="1"/>
</dbReference>
<sequence>MAKDMTLLWASGSHACWRVMIALEEKNLQGYNQKQLYFEKGEHKSKEVMEINPRGQLPAFKCGDVPLNESCAACFHLECKYKSQGTKLIPDCEAGRAQILQRVFEVNALVEKSCKFVLTRSSDRILQSPLSEIGEKIIEDAFLRDPANVFHFSPCAFNSVVRLRKQP</sequence>
<dbReference type="PANTHER" id="PTHR42673:SF4">
    <property type="entry name" value="MALEYLACETOACETATE ISOMERASE"/>
    <property type="match status" value="1"/>
</dbReference>
<dbReference type="GO" id="GO:0016034">
    <property type="term" value="F:maleylacetoacetate isomerase activity"/>
    <property type="evidence" value="ECO:0007669"/>
    <property type="project" value="TreeGrafter"/>
</dbReference>
<dbReference type="CDD" id="cd00570">
    <property type="entry name" value="GST_N_family"/>
    <property type="match status" value="1"/>
</dbReference>
<dbReference type="GO" id="GO:0006559">
    <property type="term" value="P:L-phenylalanine catabolic process"/>
    <property type="evidence" value="ECO:0007669"/>
    <property type="project" value="TreeGrafter"/>
</dbReference>
<dbReference type="GO" id="GO:0004364">
    <property type="term" value="F:glutathione transferase activity"/>
    <property type="evidence" value="ECO:0007669"/>
    <property type="project" value="TreeGrafter"/>
</dbReference>
<dbReference type="Bgee" id="ENSNBRG00000019740">
    <property type="expression patterns" value="Expressed in liver"/>
</dbReference>
<organism evidence="2 3">
    <name type="scientific">Neolamprologus brichardi</name>
    <name type="common">Fairy cichlid</name>
    <name type="synonym">Lamprologus brichardi</name>
    <dbReference type="NCBI Taxonomy" id="32507"/>
    <lineage>
        <taxon>Eukaryota</taxon>
        <taxon>Metazoa</taxon>
        <taxon>Chordata</taxon>
        <taxon>Craniata</taxon>
        <taxon>Vertebrata</taxon>
        <taxon>Euteleostomi</taxon>
        <taxon>Actinopterygii</taxon>
        <taxon>Neopterygii</taxon>
        <taxon>Teleostei</taxon>
        <taxon>Neoteleostei</taxon>
        <taxon>Acanthomorphata</taxon>
        <taxon>Ovalentaria</taxon>
        <taxon>Cichlomorphae</taxon>
        <taxon>Cichliformes</taxon>
        <taxon>Cichlidae</taxon>
        <taxon>African cichlids</taxon>
        <taxon>Pseudocrenilabrinae</taxon>
        <taxon>Lamprologini</taxon>
        <taxon>Neolamprologus</taxon>
    </lineage>
</organism>
<dbReference type="Pfam" id="PF02798">
    <property type="entry name" value="GST_N"/>
    <property type="match status" value="1"/>
</dbReference>
<keyword evidence="3" id="KW-1185">Reference proteome</keyword>
<dbReference type="InterPro" id="IPR004045">
    <property type="entry name" value="Glutathione_S-Trfase_N"/>
</dbReference>
<dbReference type="AlphaFoldDB" id="A0A3Q4N383"/>
<accession>A0A3Q4N383</accession>
<dbReference type="GO" id="GO:0006749">
    <property type="term" value="P:glutathione metabolic process"/>
    <property type="evidence" value="ECO:0007669"/>
    <property type="project" value="TreeGrafter"/>
</dbReference>
<protein>
    <submittedName>
        <fullName evidence="2">Glutathione S-transferase rho</fullName>
    </submittedName>
</protein>
<dbReference type="InterPro" id="IPR036249">
    <property type="entry name" value="Thioredoxin-like_sf"/>
</dbReference>
<dbReference type="SUPFAM" id="SSF52833">
    <property type="entry name" value="Thioredoxin-like"/>
    <property type="match status" value="1"/>
</dbReference>
<evidence type="ECO:0000313" key="3">
    <source>
        <dbReference type="Proteomes" id="UP000261580"/>
    </source>
</evidence>
<evidence type="ECO:0000259" key="1">
    <source>
        <dbReference type="PROSITE" id="PS50404"/>
    </source>
</evidence>
<dbReference type="FunFam" id="3.40.30.10:FF:000221">
    <property type="entry name" value="Glutathione S-transferase rho"/>
    <property type="match status" value="1"/>
</dbReference>
<name>A0A3Q4N383_NEOBR</name>
<proteinExistence type="predicted"/>
<evidence type="ECO:0000313" key="2">
    <source>
        <dbReference type="Ensembl" id="ENSNBRP00000025809.1"/>
    </source>
</evidence>
<dbReference type="STRING" id="32507.ENSNBRP00000025809"/>
<reference evidence="2" key="1">
    <citation type="submission" date="2025-08" db="UniProtKB">
        <authorList>
            <consortium name="Ensembl"/>
        </authorList>
    </citation>
    <scope>IDENTIFICATION</scope>
</reference>
<dbReference type="PROSITE" id="PS50404">
    <property type="entry name" value="GST_NTER"/>
    <property type="match status" value="1"/>
</dbReference>
<feature type="domain" description="GST N-terminal" evidence="1">
    <location>
        <begin position="3"/>
        <end position="85"/>
    </location>
</feature>